<evidence type="ECO:0000256" key="3">
    <source>
        <dbReference type="ARBA" id="ARBA00022729"/>
    </source>
</evidence>
<comment type="similarity">
    <text evidence="1">Belongs to the bacterial solute-binding protein 1 family.</text>
</comment>
<keyword evidence="3 4" id="KW-0732">Signal</keyword>
<dbReference type="RefSeq" id="WP_103237530.1">
    <property type="nucleotide sequence ID" value="NZ_JANJZD010000008.1"/>
</dbReference>
<dbReference type="PANTHER" id="PTHR30061:SF50">
    <property type="entry name" value="MALTOSE_MALTODEXTRIN-BINDING PERIPLASMIC PROTEIN"/>
    <property type="match status" value="1"/>
</dbReference>
<dbReference type="SUPFAM" id="SSF53850">
    <property type="entry name" value="Periplasmic binding protein-like II"/>
    <property type="match status" value="1"/>
</dbReference>
<dbReference type="EMBL" id="OFSM01000001">
    <property type="protein sequence ID" value="SOY27394.1"/>
    <property type="molecule type" value="Genomic_DNA"/>
</dbReference>
<evidence type="ECO:0000313" key="5">
    <source>
        <dbReference type="EMBL" id="SOY27394.1"/>
    </source>
</evidence>
<dbReference type="GO" id="GO:1901982">
    <property type="term" value="F:maltose binding"/>
    <property type="evidence" value="ECO:0007669"/>
    <property type="project" value="TreeGrafter"/>
</dbReference>
<reference evidence="5 6" key="1">
    <citation type="submission" date="2018-01" db="EMBL/GenBank/DDBJ databases">
        <authorList>
            <person name="Gaut B.S."/>
            <person name="Morton B.R."/>
            <person name="Clegg M.T."/>
            <person name="Duvall M.R."/>
        </authorList>
    </citation>
    <scope>NUCLEOTIDE SEQUENCE [LARGE SCALE GENOMIC DNA]</scope>
    <source>
        <strain evidence="5">GP69</strain>
    </source>
</reference>
<gene>
    <name evidence="5" type="primary">cycB_1</name>
    <name evidence="5" type="ORF">AMURIS_00098</name>
</gene>
<keyword evidence="2" id="KW-0813">Transport</keyword>
<dbReference type="GO" id="GO:0015768">
    <property type="term" value="P:maltose transport"/>
    <property type="evidence" value="ECO:0007669"/>
    <property type="project" value="TreeGrafter"/>
</dbReference>
<evidence type="ECO:0000256" key="1">
    <source>
        <dbReference type="ARBA" id="ARBA00008520"/>
    </source>
</evidence>
<accession>A0A2K4ZAA0</accession>
<dbReference type="AlphaFoldDB" id="A0A2K4ZAA0"/>
<evidence type="ECO:0000313" key="6">
    <source>
        <dbReference type="Proteomes" id="UP000236311"/>
    </source>
</evidence>
<keyword evidence="6" id="KW-1185">Reference proteome</keyword>
<dbReference type="Gene3D" id="3.40.190.10">
    <property type="entry name" value="Periplasmic binding protein-like II"/>
    <property type="match status" value="2"/>
</dbReference>
<dbReference type="PROSITE" id="PS51257">
    <property type="entry name" value="PROKAR_LIPOPROTEIN"/>
    <property type="match status" value="1"/>
</dbReference>
<evidence type="ECO:0000256" key="4">
    <source>
        <dbReference type="SAM" id="SignalP"/>
    </source>
</evidence>
<dbReference type="GO" id="GO:0055052">
    <property type="term" value="C:ATP-binding cassette (ABC) transporter complex, substrate-binding subunit-containing"/>
    <property type="evidence" value="ECO:0007669"/>
    <property type="project" value="TreeGrafter"/>
</dbReference>
<dbReference type="PANTHER" id="PTHR30061">
    <property type="entry name" value="MALTOSE-BINDING PERIPLASMIC PROTEIN"/>
    <property type="match status" value="1"/>
</dbReference>
<feature type="chain" id="PRO_5038573930" evidence="4">
    <location>
        <begin position="20"/>
        <end position="411"/>
    </location>
</feature>
<dbReference type="InterPro" id="IPR006059">
    <property type="entry name" value="SBP"/>
</dbReference>
<proteinExistence type="inferred from homology"/>
<evidence type="ECO:0000256" key="2">
    <source>
        <dbReference type="ARBA" id="ARBA00022448"/>
    </source>
</evidence>
<dbReference type="CDD" id="cd13655">
    <property type="entry name" value="PBP2_oligosaccharide_1"/>
    <property type="match status" value="1"/>
</dbReference>
<dbReference type="OrthoDB" id="9764072at2"/>
<name>A0A2K4ZAA0_9FIRM</name>
<feature type="signal peptide" evidence="4">
    <location>
        <begin position="1"/>
        <end position="19"/>
    </location>
</feature>
<organism evidence="5 6">
    <name type="scientific">Acetatifactor muris</name>
    <dbReference type="NCBI Taxonomy" id="879566"/>
    <lineage>
        <taxon>Bacteria</taxon>
        <taxon>Bacillati</taxon>
        <taxon>Bacillota</taxon>
        <taxon>Clostridia</taxon>
        <taxon>Lachnospirales</taxon>
        <taxon>Lachnospiraceae</taxon>
        <taxon>Acetatifactor</taxon>
    </lineage>
</organism>
<protein>
    <submittedName>
        <fullName evidence="5">Cyclodextrin-binding protein</fullName>
    </submittedName>
</protein>
<sequence>MKKLYAALLTTALAASVLAGCGKDGGSQSGGAVSLKVWCPQNQIDTGAMKQMQDAFAEAHPEYQITWTTEVVGEDKCQDEVLKDVGNAADVFLFASDQLPQLVDAGAIAQLGGDTEAMVKNDIAEAVVDTVTQDGKIYGIPFTHNTFFMYYDKTLLDESDITSLEKIMAKETADNVYNYYFESAGGWKLGCYYYGAGCSIFGPEGSDLSAGVDWNNATGLAVTNYLIDLINNPKCAFDGEITVTELIEGHRLGAWFGGTWEYENFHSILGDDLGMAVIPTFNPDGNDYQLLSFYGSKAIGVNAQSKNMAAAVQFAAFIGNEENQVLRYELSQQVPANKAAGASEKVLADPLAAVLVEQSNNASVAQPSNSVFSSRYWSYAGAIPTEIRSGEITKDNAQAKLDAFVQAMTAE</sequence>
<dbReference type="Pfam" id="PF13416">
    <property type="entry name" value="SBP_bac_8"/>
    <property type="match status" value="1"/>
</dbReference>
<dbReference type="GO" id="GO:0042956">
    <property type="term" value="P:maltodextrin transmembrane transport"/>
    <property type="evidence" value="ECO:0007669"/>
    <property type="project" value="TreeGrafter"/>
</dbReference>
<dbReference type="Proteomes" id="UP000236311">
    <property type="component" value="Unassembled WGS sequence"/>
</dbReference>